<feature type="region of interest" description="Disordered" evidence="1">
    <location>
        <begin position="51"/>
        <end position="81"/>
    </location>
</feature>
<dbReference type="EMBL" id="JYDJ01000531">
    <property type="protein sequence ID" value="KRX34681.1"/>
    <property type="molecule type" value="Genomic_DNA"/>
</dbReference>
<organism evidence="2 3">
    <name type="scientific">Trichinella murrelli</name>
    <dbReference type="NCBI Taxonomy" id="144512"/>
    <lineage>
        <taxon>Eukaryota</taxon>
        <taxon>Metazoa</taxon>
        <taxon>Ecdysozoa</taxon>
        <taxon>Nematoda</taxon>
        <taxon>Enoplea</taxon>
        <taxon>Dorylaimia</taxon>
        <taxon>Trichinellida</taxon>
        <taxon>Trichinellidae</taxon>
        <taxon>Trichinella</taxon>
    </lineage>
</organism>
<gene>
    <name evidence="2" type="ORF">T05_5475</name>
</gene>
<dbReference type="Proteomes" id="UP000055048">
    <property type="component" value="Unassembled WGS sequence"/>
</dbReference>
<protein>
    <submittedName>
        <fullName evidence="2">Uncharacterized protein</fullName>
    </submittedName>
</protein>
<accession>A0A0V0T6K8</accession>
<evidence type="ECO:0000313" key="2">
    <source>
        <dbReference type="EMBL" id="KRX34681.1"/>
    </source>
</evidence>
<evidence type="ECO:0000256" key="1">
    <source>
        <dbReference type="SAM" id="MobiDB-lite"/>
    </source>
</evidence>
<name>A0A0V0T6K8_9BILA</name>
<proteinExistence type="predicted"/>
<evidence type="ECO:0000313" key="3">
    <source>
        <dbReference type="Proteomes" id="UP000055048"/>
    </source>
</evidence>
<comment type="caution">
    <text evidence="2">The sequence shown here is derived from an EMBL/GenBank/DDBJ whole genome shotgun (WGS) entry which is preliminary data.</text>
</comment>
<reference evidence="2 3" key="1">
    <citation type="submission" date="2015-01" db="EMBL/GenBank/DDBJ databases">
        <title>Evolution of Trichinella species and genotypes.</title>
        <authorList>
            <person name="Korhonen P.K."/>
            <person name="Edoardo P."/>
            <person name="Giuseppe L.R."/>
            <person name="Gasser R.B."/>
        </authorList>
    </citation>
    <scope>NUCLEOTIDE SEQUENCE [LARGE SCALE GENOMIC DNA]</scope>
    <source>
        <strain evidence="2">ISS417</strain>
    </source>
</reference>
<dbReference type="AlphaFoldDB" id="A0A0V0T6K8"/>
<sequence length="81" mass="9162">MLAFPSLVGEWWGTTGRNVWDKQVATATKSIFKQQSILEKYHQKPRLLNLHPPSRFQERSGKPPSTAFSDLAPNSAPLNTR</sequence>
<keyword evidence="3" id="KW-1185">Reference proteome</keyword>